<keyword evidence="3" id="KW-1185">Reference proteome</keyword>
<evidence type="ECO:0000313" key="3">
    <source>
        <dbReference type="Proteomes" id="UP000192333"/>
    </source>
</evidence>
<protein>
    <submittedName>
        <fullName evidence="2">Uncharacterized conserved protein, DUF2141 family</fullName>
    </submittedName>
</protein>
<dbReference type="EMBL" id="LT838813">
    <property type="protein sequence ID" value="SMD45891.1"/>
    <property type="molecule type" value="Genomic_DNA"/>
</dbReference>
<sequence length="141" mass="15429">MKNILISILLLISIQTFAQNNGTLILEIQGVQAAKGGKLSAGIFDRENFPKIGKAYRVEIKSVEGNSMRIIFMGIPPNEYGVAVYQDIDQNNDLKTNLIGLPKEPIGFSNDAKINFGPPSFEDAKVIIKAGETLTIPIILR</sequence>
<dbReference type="AlphaFoldDB" id="A0A1W2HAT8"/>
<keyword evidence="1" id="KW-0732">Signal</keyword>
<evidence type="ECO:0000256" key="1">
    <source>
        <dbReference type="SAM" id="SignalP"/>
    </source>
</evidence>
<accession>A0A1W2HAT8</accession>
<gene>
    <name evidence="2" type="ORF">SAMN00777080_4564</name>
</gene>
<name>A0A1W2HAT8_9BACT</name>
<dbReference type="InterPro" id="IPR018673">
    <property type="entry name" value="DUF2141"/>
</dbReference>
<reference evidence="3" key="1">
    <citation type="submission" date="2017-04" db="EMBL/GenBank/DDBJ databases">
        <authorList>
            <person name="Varghese N."/>
            <person name="Submissions S."/>
        </authorList>
    </citation>
    <scope>NUCLEOTIDE SEQUENCE [LARGE SCALE GENOMIC DNA]</scope>
    <source>
        <strain evidence="3">DSM 16537</strain>
    </source>
</reference>
<feature type="signal peptide" evidence="1">
    <location>
        <begin position="1"/>
        <end position="18"/>
    </location>
</feature>
<feature type="chain" id="PRO_5012664440" evidence="1">
    <location>
        <begin position="19"/>
        <end position="141"/>
    </location>
</feature>
<proteinExistence type="predicted"/>
<evidence type="ECO:0000313" key="2">
    <source>
        <dbReference type="EMBL" id="SMD45891.1"/>
    </source>
</evidence>
<dbReference type="Pfam" id="PF09912">
    <property type="entry name" value="DUF2141"/>
    <property type="match status" value="1"/>
</dbReference>
<dbReference type="Proteomes" id="UP000192333">
    <property type="component" value="Chromosome I"/>
</dbReference>
<organism evidence="2 3">
    <name type="scientific">Aquiflexum balticum DSM 16537</name>
    <dbReference type="NCBI Taxonomy" id="758820"/>
    <lineage>
        <taxon>Bacteria</taxon>
        <taxon>Pseudomonadati</taxon>
        <taxon>Bacteroidota</taxon>
        <taxon>Cytophagia</taxon>
        <taxon>Cytophagales</taxon>
        <taxon>Cyclobacteriaceae</taxon>
        <taxon>Aquiflexum</taxon>
    </lineage>
</organism>
<dbReference type="STRING" id="758820.SAMN00777080_4564"/>